<reference evidence="1 2" key="1">
    <citation type="submission" date="2018-06" db="EMBL/GenBank/DDBJ databases">
        <title>Complete genome of Desulfovibrio indonesiensis P37SLT.</title>
        <authorList>
            <person name="Crispim J.S."/>
            <person name="Vidigal P.M.P."/>
            <person name="Silva L.C.F."/>
            <person name="Laguardia C.N."/>
            <person name="Araujo L.C."/>
            <person name="Dias R.S."/>
            <person name="Sousa M.P."/>
            <person name="Paula S.O."/>
            <person name="Silva C."/>
        </authorList>
    </citation>
    <scope>NUCLEOTIDE SEQUENCE [LARGE SCALE GENOMIC DNA]</scope>
    <source>
        <strain evidence="1 2">P37SLT</strain>
    </source>
</reference>
<comment type="caution">
    <text evidence="1">The sequence shown here is derived from an EMBL/GenBank/DDBJ whole genome shotgun (WGS) entry which is preliminary data.</text>
</comment>
<evidence type="ECO:0000313" key="2">
    <source>
        <dbReference type="Proteomes" id="UP000448292"/>
    </source>
</evidence>
<name>A0A7M3MHW6_9BACT</name>
<evidence type="ECO:0008006" key="3">
    <source>
        <dbReference type="Google" id="ProtNLM"/>
    </source>
</evidence>
<gene>
    <name evidence="1" type="ORF">DPQ33_02695</name>
</gene>
<dbReference type="Proteomes" id="UP000448292">
    <property type="component" value="Unassembled WGS sequence"/>
</dbReference>
<keyword evidence="2" id="KW-1185">Reference proteome</keyword>
<accession>A0A7M3MHW6</accession>
<dbReference type="AlphaFoldDB" id="A0A7M3MHW6"/>
<dbReference type="EMBL" id="QMIE01000002">
    <property type="protein sequence ID" value="TVM19286.1"/>
    <property type="molecule type" value="Genomic_DNA"/>
</dbReference>
<evidence type="ECO:0000313" key="1">
    <source>
        <dbReference type="EMBL" id="TVM19286.1"/>
    </source>
</evidence>
<organism evidence="1 2">
    <name type="scientific">Oceanidesulfovibrio indonesiensis</name>
    <dbReference type="NCBI Taxonomy" id="54767"/>
    <lineage>
        <taxon>Bacteria</taxon>
        <taxon>Pseudomonadati</taxon>
        <taxon>Thermodesulfobacteriota</taxon>
        <taxon>Desulfovibrionia</taxon>
        <taxon>Desulfovibrionales</taxon>
        <taxon>Desulfovibrionaceae</taxon>
        <taxon>Oceanidesulfovibrio</taxon>
    </lineage>
</organism>
<proteinExistence type="predicted"/>
<dbReference type="InterPro" id="IPR035205">
    <property type="entry name" value="DUF5320"/>
</dbReference>
<protein>
    <recommendedName>
        <fullName evidence="3">DUF5320 domain-containing protein</fullName>
    </recommendedName>
</protein>
<sequence length="100" mass="10555">MIMPGFDGTGPWGKGPMTGGGFGYCVQAAGGEPIGAMRGFGGRRGGGRMGRGCFGRGLGRSVEPWEMTTPVDEKSFLESRLSRIEEEAARIKGRLDALES</sequence>
<dbReference type="Pfam" id="PF17253">
    <property type="entry name" value="DUF5320"/>
    <property type="match status" value="1"/>
</dbReference>